<dbReference type="FunCoup" id="A0A146G6D1">
    <property type="interactions" value="66"/>
</dbReference>
<dbReference type="NCBIfam" id="TIGR00093">
    <property type="entry name" value="pseudouridine synthase"/>
    <property type="match status" value="1"/>
</dbReference>
<dbReference type="PANTHER" id="PTHR47683">
    <property type="entry name" value="PSEUDOURIDINE SYNTHASE FAMILY PROTEIN-RELATED"/>
    <property type="match status" value="1"/>
</dbReference>
<organism evidence="6 7">
    <name type="scientific">Terrimicrobium sacchariphilum</name>
    <dbReference type="NCBI Taxonomy" id="690879"/>
    <lineage>
        <taxon>Bacteria</taxon>
        <taxon>Pseudomonadati</taxon>
        <taxon>Verrucomicrobiota</taxon>
        <taxon>Terrimicrobiia</taxon>
        <taxon>Terrimicrobiales</taxon>
        <taxon>Terrimicrobiaceae</taxon>
        <taxon>Terrimicrobium</taxon>
    </lineage>
</organism>
<sequence length="188" mass="21530">MLLALHKPFNVLSQFTPDVEGQRTLAEFGFPKNVYPLGRLDYDSEGLLLLSDEAGLNTRLLDPRRSHWRTYWAQVEGEITAEAARKLEQGVVIQGKKTLPARGRPIVPNPEPPPRDPPIRYRANIPTSWLELELREGRNRQVRRMTAAVGFPTLRLIRMKIGEYRLPPDLQPGQWTELTAGERRQIFG</sequence>
<proteinExistence type="inferred from homology"/>
<dbReference type="EMBL" id="BDCO01000002">
    <property type="protein sequence ID" value="GAT32933.1"/>
    <property type="molecule type" value="Genomic_DNA"/>
</dbReference>
<dbReference type="RefSeq" id="WP_075078728.1">
    <property type="nucleotide sequence ID" value="NZ_BDCO01000002.1"/>
</dbReference>
<dbReference type="InterPro" id="IPR020094">
    <property type="entry name" value="TruA/RsuA/RluB/E/F_N"/>
</dbReference>
<evidence type="ECO:0000256" key="3">
    <source>
        <dbReference type="RuleBase" id="RU003887"/>
    </source>
</evidence>
<dbReference type="InterPro" id="IPR050343">
    <property type="entry name" value="RsuA_PseudoU_synthase"/>
</dbReference>
<reference evidence="7" key="1">
    <citation type="journal article" date="2017" name="Genome Announc.">
        <title>Draft Genome Sequence of Terrimicrobium sacchariphilum NM-5T, a Facultative Anaerobic Soil Bacterium of the Class Spartobacteria.</title>
        <authorList>
            <person name="Qiu Y.L."/>
            <person name="Tourlousse D.M."/>
            <person name="Matsuura N."/>
            <person name="Ohashi A."/>
            <person name="Sekiguchi Y."/>
        </authorList>
    </citation>
    <scope>NUCLEOTIDE SEQUENCE [LARGE SCALE GENOMIC DNA]</scope>
    <source>
        <strain evidence="7">NM-5</strain>
    </source>
</reference>
<keyword evidence="7" id="KW-1185">Reference proteome</keyword>
<dbReference type="Proteomes" id="UP000076023">
    <property type="component" value="Unassembled WGS sequence"/>
</dbReference>
<dbReference type="GO" id="GO:0003723">
    <property type="term" value="F:RNA binding"/>
    <property type="evidence" value="ECO:0007669"/>
    <property type="project" value="InterPro"/>
</dbReference>
<feature type="domain" description="Pseudouridine synthase RsuA/RluA-like" evidence="5">
    <location>
        <begin position="2"/>
        <end position="148"/>
    </location>
</feature>
<feature type="region of interest" description="Disordered" evidence="4">
    <location>
        <begin position="100"/>
        <end position="120"/>
    </location>
</feature>
<dbReference type="Gene3D" id="3.30.70.580">
    <property type="entry name" value="Pseudouridine synthase I, catalytic domain, N-terminal subdomain"/>
    <property type="match status" value="1"/>
</dbReference>
<dbReference type="InterPro" id="IPR020103">
    <property type="entry name" value="PsdUridine_synth_cat_dom_sf"/>
</dbReference>
<dbReference type="SUPFAM" id="SSF55120">
    <property type="entry name" value="Pseudouridine synthase"/>
    <property type="match status" value="1"/>
</dbReference>
<dbReference type="GO" id="GO:0140098">
    <property type="term" value="F:catalytic activity, acting on RNA"/>
    <property type="evidence" value="ECO:0007669"/>
    <property type="project" value="UniProtKB-ARBA"/>
</dbReference>
<dbReference type="AlphaFoldDB" id="A0A146G6D1"/>
<dbReference type="EC" id="5.4.99.-" evidence="3"/>
<dbReference type="Gene3D" id="3.30.70.1560">
    <property type="entry name" value="Alpha-L RNA-binding motif"/>
    <property type="match status" value="1"/>
</dbReference>
<dbReference type="Pfam" id="PF00849">
    <property type="entry name" value="PseudoU_synth_2"/>
    <property type="match status" value="1"/>
</dbReference>
<dbReference type="InterPro" id="IPR018496">
    <property type="entry name" value="PsdUridine_synth_RsuA/RluB_CS"/>
</dbReference>
<accession>A0A146G6D1</accession>
<protein>
    <recommendedName>
        <fullName evidence="3">Pseudouridine synthase</fullName>
        <ecNumber evidence="3">5.4.99.-</ecNumber>
    </recommendedName>
</protein>
<dbReference type="PANTHER" id="PTHR47683:SF2">
    <property type="entry name" value="RNA-BINDING S4 DOMAIN-CONTAINING PROTEIN"/>
    <property type="match status" value="1"/>
</dbReference>
<evidence type="ECO:0000256" key="2">
    <source>
        <dbReference type="ARBA" id="ARBA00023235"/>
    </source>
</evidence>
<dbReference type="STRING" id="690879.TSACC_21336"/>
<evidence type="ECO:0000259" key="5">
    <source>
        <dbReference type="Pfam" id="PF00849"/>
    </source>
</evidence>
<dbReference type="InterPro" id="IPR000748">
    <property type="entry name" value="PsdUridine_synth_RsuA/RluB/E/F"/>
</dbReference>
<evidence type="ECO:0000313" key="6">
    <source>
        <dbReference type="EMBL" id="GAT32933.1"/>
    </source>
</evidence>
<evidence type="ECO:0000313" key="7">
    <source>
        <dbReference type="Proteomes" id="UP000076023"/>
    </source>
</evidence>
<comment type="caution">
    <text evidence="6">The sequence shown here is derived from an EMBL/GenBank/DDBJ whole genome shotgun (WGS) entry which is preliminary data.</text>
</comment>
<dbReference type="InterPro" id="IPR042092">
    <property type="entry name" value="PsdUridine_s_RsuA/RluB/E/F_cat"/>
</dbReference>
<keyword evidence="2 3" id="KW-0413">Isomerase</keyword>
<dbReference type="OrthoDB" id="9807213at2"/>
<comment type="similarity">
    <text evidence="1 3">Belongs to the pseudouridine synthase RsuA family.</text>
</comment>
<evidence type="ECO:0000256" key="1">
    <source>
        <dbReference type="ARBA" id="ARBA00008348"/>
    </source>
</evidence>
<dbReference type="GO" id="GO:0009982">
    <property type="term" value="F:pseudouridine synthase activity"/>
    <property type="evidence" value="ECO:0007669"/>
    <property type="project" value="InterPro"/>
</dbReference>
<dbReference type="GO" id="GO:0006364">
    <property type="term" value="P:rRNA processing"/>
    <property type="evidence" value="ECO:0007669"/>
    <property type="project" value="UniProtKB-ARBA"/>
</dbReference>
<dbReference type="PROSITE" id="PS01149">
    <property type="entry name" value="PSI_RSU"/>
    <property type="match status" value="1"/>
</dbReference>
<name>A0A146G6D1_TERSA</name>
<dbReference type="InterPro" id="IPR006145">
    <property type="entry name" value="PsdUridine_synth_RsuA/RluA"/>
</dbReference>
<gene>
    <name evidence="6" type="ORF">TSACC_21336</name>
</gene>
<dbReference type="InParanoid" id="A0A146G6D1"/>
<dbReference type="GO" id="GO:0001522">
    <property type="term" value="P:pseudouridine synthesis"/>
    <property type="evidence" value="ECO:0007669"/>
    <property type="project" value="InterPro"/>
</dbReference>
<evidence type="ECO:0000256" key="4">
    <source>
        <dbReference type="SAM" id="MobiDB-lite"/>
    </source>
</evidence>